<protein>
    <submittedName>
        <fullName evidence="3">Uncharacterized protein</fullName>
    </submittedName>
</protein>
<keyword evidence="2" id="KW-0472">Membrane</keyword>
<dbReference type="Proteomes" id="UP000317648">
    <property type="component" value="Chromosome"/>
</dbReference>
<feature type="region of interest" description="Disordered" evidence="1">
    <location>
        <begin position="36"/>
        <end position="58"/>
    </location>
</feature>
<keyword evidence="4" id="KW-1185">Reference proteome</keyword>
<dbReference type="AlphaFoldDB" id="A0A518DX76"/>
<gene>
    <name evidence="3" type="ORF">Pla8534_42500</name>
</gene>
<evidence type="ECO:0000256" key="2">
    <source>
        <dbReference type="SAM" id="Phobius"/>
    </source>
</evidence>
<evidence type="ECO:0000313" key="4">
    <source>
        <dbReference type="Proteomes" id="UP000317648"/>
    </source>
</evidence>
<keyword evidence="2" id="KW-1133">Transmembrane helix</keyword>
<feature type="transmembrane region" description="Helical" evidence="2">
    <location>
        <begin position="95"/>
        <end position="116"/>
    </location>
</feature>
<evidence type="ECO:0000313" key="3">
    <source>
        <dbReference type="EMBL" id="QDU96429.1"/>
    </source>
</evidence>
<accession>A0A518DX76</accession>
<proteinExistence type="predicted"/>
<dbReference type="EMBL" id="CP036433">
    <property type="protein sequence ID" value="QDU96429.1"/>
    <property type="molecule type" value="Genomic_DNA"/>
</dbReference>
<organism evidence="3 4">
    <name type="scientific">Lignipirellula cremea</name>
    <dbReference type="NCBI Taxonomy" id="2528010"/>
    <lineage>
        <taxon>Bacteria</taxon>
        <taxon>Pseudomonadati</taxon>
        <taxon>Planctomycetota</taxon>
        <taxon>Planctomycetia</taxon>
        <taxon>Pirellulales</taxon>
        <taxon>Pirellulaceae</taxon>
        <taxon>Lignipirellula</taxon>
    </lineage>
</organism>
<keyword evidence="2" id="KW-0812">Transmembrane</keyword>
<sequence>MYSLLFTLVLLQADSQSTDQKQPDQATWNPDARLIAQYGSDPSSRPTVPREGSSSDTDRLVREIENRRRFEAESPLAPYPKQGDAANDTVANRTIGWVLTVLAVGLAIFGISRWIYSAAAYNGGTCRRCGRKFENRGSQANLYTGTQMDTYTCPCGNQVDVVRTAGAKR</sequence>
<name>A0A518DX76_9BACT</name>
<evidence type="ECO:0000256" key="1">
    <source>
        <dbReference type="SAM" id="MobiDB-lite"/>
    </source>
</evidence>
<dbReference type="KEGG" id="lcre:Pla8534_42500"/>
<reference evidence="3 4" key="1">
    <citation type="submission" date="2019-02" db="EMBL/GenBank/DDBJ databases">
        <title>Deep-cultivation of Planctomycetes and their phenomic and genomic characterization uncovers novel biology.</title>
        <authorList>
            <person name="Wiegand S."/>
            <person name="Jogler M."/>
            <person name="Boedeker C."/>
            <person name="Pinto D."/>
            <person name="Vollmers J."/>
            <person name="Rivas-Marin E."/>
            <person name="Kohn T."/>
            <person name="Peeters S.H."/>
            <person name="Heuer A."/>
            <person name="Rast P."/>
            <person name="Oberbeckmann S."/>
            <person name="Bunk B."/>
            <person name="Jeske O."/>
            <person name="Meyerdierks A."/>
            <person name="Storesund J.E."/>
            <person name="Kallscheuer N."/>
            <person name="Luecker S."/>
            <person name="Lage O.M."/>
            <person name="Pohl T."/>
            <person name="Merkel B.J."/>
            <person name="Hornburger P."/>
            <person name="Mueller R.-W."/>
            <person name="Bruemmer F."/>
            <person name="Labrenz M."/>
            <person name="Spormann A.M."/>
            <person name="Op den Camp H."/>
            <person name="Overmann J."/>
            <person name="Amann R."/>
            <person name="Jetten M.S.M."/>
            <person name="Mascher T."/>
            <person name="Medema M.H."/>
            <person name="Devos D.P."/>
            <person name="Kaster A.-K."/>
            <person name="Ovreas L."/>
            <person name="Rohde M."/>
            <person name="Galperin M.Y."/>
            <person name="Jogler C."/>
        </authorList>
    </citation>
    <scope>NUCLEOTIDE SEQUENCE [LARGE SCALE GENOMIC DNA]</scope>
    <source>
        <strain evidence="3 4">Pla85_3_4</strain>
    </source>
</reference>